<dbReference type="OrthoDB" id="5242432at2759"/>
<dbReference type="STRING" id="356882.A0A423WAK9"/>
<dbReference type="EMBL" id="LKEA01000021">
    <property type="protein sequence ID" value="ROW00366.1"/>
    <property type="molecule type" value="Genomic_DNA"/>
</dbReference>
<name>A0A423WAK9_9PEZI</name>
<evidence type="ECO:0000313" key="3">
    <source>
        <dbReference type="Proteomes" id="UP000283895"/>
    </source>
</evidence>
<feature type="compositionally biased region" description="Low complexity" evidence="1">
    <location>
        <begin position="115"/>
        <end position="126"/>
    </location>
</feature>
<reference evidence="2 3" key="1">
    <citation type="submission" date="2015-09" db="EMBL/GenBank/DDBJ databases">
        <title>Host preference determinants of Valsa canker pathogens revealed by comparative genomics.</title>
        <authorList>
            <person name="Yin Z."/>
            <person name="Huang L."/>
        </authorList>
    </citation>
    <scope>NUCLEOTIDE SEQUENCE [LARGE SCALE GENOMIC DNA]</scope>
    <source>
        <strain evidence="2 3">03-1</strain>
    </source>
</reference>
<sequence>MTSGAPFAHRLPFVRGECNFISTLVGKRIWRFTDADKASFLDFLDEADPQRLLQTPPTRCTSIHNWIADIPTPHTPSPAPPSRLRDLTPSPLSSSFFSSILGSPSHLDTQAHGLPAMSPSPESSPACQVSPSSQASSDGWLFAPRRFFVGRASPTASPSVRAASPVIHSSPVVHTSPAAAASPLSIASRPSPITLRSLPAVSPSPSPANKLPDALSNLQALLEAGSPQPITRSPSSDSNKLPDALSNLQTLLDAGSPLPITRSSPPVIHSSPAAPTSPLQQASPVASPTTHHHSPIVTRSATPPRPRCRKRKLAADASPAPVRSRPAVTRFEPPAVFRFNPVLPASLPSLPPPGPSMPGSFPTSIRLEPLAPVTPSTSAPGFPWKTVAGVAVGAFALGCLATRYLF</sequence>
<gene>
    <name evidence="2" type="ORF">VMCG_07245</name>
</gene>
<dbReference type="Proteomes" id="UP000283895">
    <property type="component" value="Unassembled WGS sequence"/>
</dbReference>
<feature type="region of interest" description="Disordered" evidence="1">
    <location>
        <begin position="108"/>
        <end position="135"/>
    </location>
</feature>
<feature type="compositionally biased region" description="Polar residues" evidence="1">
    <location>
        <begin position="273"/>
        <end position="289"/>
    </location>
</feature>
<feature type="region of interest" description="Disordered" evidence="1">
    <location>
        <begin position="255"/>
        <end position="326"/>
    </location>
</feature>
<dbReference type="AlphaFoldDB" id="A0A423WAK9"/>
<organism evidence="2 3">
    <name type="scientific">Cytospora schulzeri</name>
    <dbReference type="NCBI Taxonomy" id="448051"/>
    <lineage>
        <taxon>Eukaryota</taxon>
        <taxon>Fungi</taxon>
        <taxon>Dikarya</taxon>
        <taxon>Ascomycota</taxon>
        <taxon>Pezizomycotina</taxon>
        <taxon>Sordariomycetes</taxon>
        <taxon>Sordariomycetidae</taxon>
        <taxon>Diaporthales</taxon>
        <taxon>Cytosporaceae</taxon>
        <taxon>Cytospora</taxon>
    </lineage>
</organism>
<comment type="caution">
    <text evidence="2">The sequence shown here is derived from an EMBL/GenBank/DDBJ whole genome shotgun (WGS) entry which is preliminary data.</text>
</comment>
<protein>
    <submittedName>
        <fullName evidence="2">Uncharacterized protein</fullName>
    </submittedName>
</protein>
<evidence type="ECO:0000256" key="1">
    <source>
        <dbReference type="SAM" id="MobiDB-lite"/>
    </source>
</evidence>
<accession>A0A423WAK9</accession>
<proteinExistence type="predicted"/>
<evidence type="ECO:0000313" key="2">
    <source>
        <dbReference type="EMBL" id="ROW00366.1"/>
    </source>
</evidence>
<keyword evidence="3" id="KW-1185">Reference proteome</keyword>